<organism evidence="1 2">
    <name type="scientific">Staphylococcus pseudintermedius</name>
    <dbReference type="NCBI Taxonomy" id="283734"/>
    <lineage>
        <taxon>Bacteria</taxon>
        <taxon>Bacillati</taxon>
        <taxon>Bacillota</taxon>
        <taxon>Bacilli</taxon>
        <taxon>Bacillales</taxon>
        <taxon>Staphylococcaceae</taxon>
        <taxon>Staphylococcus</taxon>
        <taxon>Staphylococcus intermedius group</taxon>
    </lineage>
</organism>
<reference evidence="1 2" key="1">
    <citation type="submission" date="2018-11" db="EMBL/GenBank/DDBJ databases">
        <authorList>
            <consortium name="Veterinary Laboratory Investigation and Response Network"/>
        </authorList>
    </citation>
    <scope>NUCLEOTIDE SEQUENCE [LARGE SCALE GENOMIC DNA]</scope>
    <source>
        <strain evidence="1 2">SPSE-18-VL-LA-PA-Ryan-0021</strain>
    </source>
</reference>
<keyword evidence="2" id="KW-1185">Reference proteome</keyword>
<sequence>MSNKNKKNSEFTQENVINITDVVNQASKYDEISDYTLSNGETMQFYPYFSRTKITEIIEEFQVYTQSENKEDKKIMESITSGETHIILFWYFLMIKKFTHFGVQMEKAKSLSELVNYYNALLETGLLEEIVNDVFLFDEVKKVNNMFANSTALMTSTVEFLNTYEDKLENARKKFKENLKEGNFDGKE</sequence>
<dbReference type="RefSeq" id="WP_115807010.1">
    <property type="nucleotide sequence ID" value="NZ_CAJESP010000003.1"/>
</dbReference>
<protein>
    <submittedName>
        <fullName evidence="1">Uncharacterized protein</fullName>
    </submittedName>
</protein>
<proteinExistence type="predicted"/>
<evidence type="ECO:0000313" key="2">
    <source>
        <dbReference type="Proteomes" id="UP000600220"/>
    </source>
</evidence>
<evidence type="ECO:0000313" key="1">
    <source>
        <dbReference type="EMBL" id="EGQ4384387.1"/>
    </source>
</evidence>
<gene>
    <name evidence="1" type="ORF">EGV54_04680</name>
</gene>
<name>A0A8H9BUZ5_STAPS</name>
<comment type="caution">
    <text evidence="1">The sequence shown here is derived from an EMBL/GenBank/DDBJ whole genome shotgun (WGS) entry which is preliminary data.</text>
</comment>
<dbReference type="AlphaFoldDB" id="A0A8H9BUZ5"/>
<accession>A0A8H9BUZ5</accession>
<dbReference type="Proteomes" id="UP000600220">
    <property type="component" value="Unassembled WGS sequence"/>
</dbReference>
<dbReference type="EMBL" id="AAXKXX010000004">
    <property type="protein sequence ID" value="EGQ4384387.1"/>
    <property type="molecule type" value="Genomic_DNA"/>
</dbReference>